<keyword evidence="3" id="KW-1185">Reference proteome</keyword>
<protein>
    <submittedName>
        <fullName evidence="2">Uncharacterized protein</fullName>
    </submittedName>
</protein>
<sequence length="270" mass="31402">MNNTEPPPLPLRSKGPELGADNLTLEGVATELAPSDFVSQNYETLVALIKRKQKRDQARAPVPDKNFGPEDKYLATAPTKRKSAKGYRHLYNCHQRPLMSWHFAMSTQHGQRCSPSERSLQVRTLRQRASASRRRVSSSSKDSSDNEDAETGHWKSKNKYREDEDEDMSRPWRRQKVDAFTRRISDFSEDKRRRMPANLKTYDGASADILYEHCFQRLRPEVQSQLNPAHDRPLNVASLEKRKWPHRANTITWLWMAIRSTPKQPDDFTW</sequence>
<dbReference type="EMBL" id="BQNB010016746">
    <property type="protein sequence ID" value="GJT55307.1"/>
    <property type="molecule type" value="Genomic_DNA"/>
</dbReference>
<reference evidence="2" key="2">
    <citation type="submission" date="2022-01" db="EMBL/GenBank/DDBJ databases">
        <authorList>
            <person name="Yamashiro T."/>
            <person name="Shiraishi A."/>
            <person name="Satake H."/>
            <person name="Nakayama K."/>
        </authorList>
    </citation>
    <scope>NUCLEOTIDE SEQUENCE</scope>
</reference>
<proteinExistence type="predicted"/>
<feature type="region of interest" description="Disordered" evidence="1">
    <location>
        <begin position="52"/>
        <end position="81"/>
    </location>
</feature>
<evidence type="ECO:0000313" key="3">
    <source>
        <dbReference type="Proteomes" id="UP001151760"/>
    </source>
</evidence>
<feature type="region of interest" description="Disordered" evidence="1">
    <location>
        <begin position="1"/>
        <end position="20"/>
    </location>
</feature>
<accession>A0ABQ5EWL7</accession>
<evidence type="ECO:0000256" key="1">
    <source>
        <dbReference type="SAM" id="MobiDB-lite"/>
    </source>
</evidence>
<evidence type="ECO:0000313" key="2">
    <source>
        <dbReference type="EMBL" id="GJT55307.1"/>
    </source>
</evidence>
<comment type="caution">
    <text evidence="2">The sequence shown here is derived from an EMBL/GenBank/DDBJ whole genome shotgun (WGS) entry which is preliminary data.</text>
</comment>
<gene>
    <name evidence="2" type="ORF">Tco_0990361</name>
</gene>
<feature type="compositionally biased region" description="Polar residues" evidence="1">
    <location>
        <begin position="111"/>
        <end position="124"/>
    </location>
</feature>
<feature type="region of interest" description="Disordered" evidence="1">
    <location>
        <begin position="111"/>
        <end position="169"/>
    </location>
</feature>
<organism evidence="2 3">
    <name type="scientific">Tanacetum coccineum</name>
    <dbReference type="NCBI Taxonomy" id="301880"/>
    <lineage>
        <taxon>Eukaryota</taxon>
        <taxon>Viridiplantae</taxon>
        <taxon>Streptophyta</taxon>
        <taxon>Embryophyta</taxon>
        <taxon>Tracheophyta</taxon>
        <taxon>Spermatophyta</taxon>
        <taxon>Magnoliopsida</taxon>
        <taxon>eudicotyledons</taxon>
        <taxon>Gunneridae</taxon>
        <taxon>Pentapetalae</taxon>
        <taxon>asterids</taxon>
        <taxon>campanulids</taxon>
        <taxon>Asterales</taxon>
        <taxon>Asteraceae</taxon>
        <taxon>Asteroideae</taxon>
        <taxon>Anthemideae</taxon>
        <taxon>Anthemidinae</taxon>
        <taxon>Tanacetum</taxon>
    </lineage>
</organism>
<reference evidence="2" key="1">
    <citation type="journal article" date="2022" name="Int. J. Mol. Sci.">
        <title>Draft Genome of Tanacetum Coccineum: Genomic Comparison of Closely Related Tanacetum-Family Plants.</title>
        <authorList>
            <person name="Yamashiro T."/>
            <person name="Shiraishi A."/>
            <person name="Nakayama K."/>
            <person name="Satake H."/>
        </authorList>
    </citation>
    <scope>NUCLEOTIDE SEQUENCE</scope>
</reference>
<dbReference type="Proteomes" id="UP001151760">
    <property type="component" value="Unassembled WGS sequence"/>
</dbReference>
<name>A0ABQ5EWL7_9ASTR</name>
<feature type="compositionally biased region" description="Pro residues" evidence="1">
    <location>
        <begin position="1"/>
        <end position="10"/>
    </location>
</feature>